<feature type="domain" description="Aldehyde dehydrogenase" evidence="2">
    <location>
        <begin position="35"/>
        <end position="487"/>
    </location>
</feature>
<evidence type="ECO:0000313" key="4">
    <source>
        <dbReference type="Proteomes" id="UP001232536"/>
    </source>
</evidence>
<sequence>MSDVAQQQERRAGGADDPLDTVRLASLVATARTPERAVVSPVDGTVVGEVPVCTPEDVVAAGTRAVSAQRAWAARPVRERAAVVRRFAALVLDEQTWLMDLATAESGKTRRDAFEEVADIALAARWFAGAAPRVLRRRRVAGAFPVATRTTVHRRPKGLVGVISPWNYPLTLAVSDAIPALLAGNGIVLKPDSQTPFCALALLDLLRRAGLPADLMQVVTGPGAELGGAIVDTVDALMFTGSTATGRVLAEQCGRRLISFSGELGGKNAMLVLPGAELERAVEGAVRACFANTGQLCVSMERLYVADAIYDTFVPAFVERVAALRHGTGWDGEVGTLTTAGQLDRVAEHVREAVAKGATVLTGGVPRPGHGELGYAPTVLTGVTDDMALAREETFGPVVSVYRVGDTEEAVSRADDSPYGLNASIWGPAAVARRAASRLHVGTVNVNEGYTAAWASHAAPMGGTRDSGLGRRHGREGLLAWTEPQTVAEQRLVPAGYLPGVPPERYARWITAFARLLHRVPVR</sequence>
<dbReference type="GO" id="GO:0036243">
    <property type="term" value="F:succinate-semialdehyde dehydrogenase (NADP+) activity"/>
    <property type="evidence" value="ECO:0007669"/>
    <property type="project" value="UniProtKB-EC"/>
</dbReference>
<dbReference type="NCBIfam" id="NF006916">
    <property type="entry name" value="PRK09407.1"/>
    <property type="match status" value="1"/>
</dbReference>
<evidence type="ECO:0000259" key="2">
    <source>
        <dbReference type="Pfam" id="PF00171"/>
    </source>
</evidence>
<dbReference type="InterPro" id="IPR016161">
    <property type="entry name" value="Ald_DH/histidinol_DH"/>
</dbReference>
<keyword evidence="4" id="KW-1185">Reference proteome</keyword>
<dbReference type="SUPFAM" id="SSF53720">
    <property type="entry name" value="ALDH-like"/>
    <property type="match status" value="1"/>
</dbReference>
<dbReference type="Pfam" id="PF00171">
    <property type="entry name" value="Aldedh"/>
    <property type="match status" value="1"/>
</dbReference>
<dbReference type="Proteomes" id="UP001232536">
    <property type="component" value="Unassembled WGS sequence"/>
</dbReference>
<dbReference type="EC" id="1.2.1.79" evidence="3"/>
<dbReference type="InterPro" id="IPR016163">
    <property type="entry name" value="Ald_DH_C"/>
</dbReference>
<name>A0ABT9D601_9CELL</name>
<reference evidence="3 4" key="1">
    <citation type="submission" date="2023-07" db="EMBL/GenBank/DDBJ databases">
        <title>Description of novel actinomycetes strains, isolated from tidal flat sediment.</title>
        <authorList>
            <person name="Lu C."/>
        </authorList>
    </citation>
    <scope>NUCLEOTIDE SEQUENCE [LARGE SCALE GENOMIC DNA]</scope>
    <source>
        <strain evidence="3 4">SYSU T00b441</strain>
    </source>
</reference>
<evidence type="ECO:0000256" key="1">
    <source>
        <dbReference type="ARBA" id="ARBA00023002"/>
    </source>
</evidence>
<dbReference type="EMBL" id="JAUQYP010000001">
    <property type="protein sequence ID" value="MDO8106247.1"/>
    <property type="molecule type" value="Genomic_DNA"/>
</dbReference>
<evidence type="ECO:0000313" key="3">
    <source>
        <dbReference type="EMBL" id="MDO8106247.1"/>
    </source>
</evidence>
<dbReference type="InterPro" id="IPR015590">
    <property type="entry name" value="Aldehyde_DH_dom"/>
</dbReference>
<keyword evidence="1 3" id="KW-0560">Oxidoreductase</keyword>
<protein>
    <submittedName>
        <fullName evidence="3">Succinic semialdehyde dehydrogenase</fullName>
        <ecNumber evidence="3">1.2.1.79</ecNumber>
    </submittedName>
</protein>
<dbReference type="Gene3D" id="3.40.309.10">
    <property type="entry name" value="Aldehyde Dehydrogenase, Chain A, domain 2"/>
    <property type="match status" value="1"/>
</dbReference>
<gene>
    <name evidence="3" type="ORF">Q6348_03445</name>
</gene>
<accession>A0ABT9D601</accession>
<dbReference type="InterPro" id="IPR050740">
    <property type="entry name" value="Aldehyde_DH_Superfamily"/>
</dbReference>
<dbReference type="PANTHER" id="PTHR43353:SF5">
    <property type="entry name" value="SUCCINATE-SEMIALDEHYDE DEHYDROGENASE, MITOCHONDRIAL"/>
    <property type="match status" value="1"/>
</dbReference>
<dbReference type="RefSeq" id="WP_304599928.1">
    <property type="nucleotide sequence ID" value="NZ_JAUQYO010000001.1"/>
</dbReference>
<dbReference type="Gene3D" id="3.40.605.10">
    <property type="entry name" value="Aldehyde Dehydrogenase, Chain A, domain 1"/>
    <property type="match status" value="1"/>
</dbReference>
<comment type="caution">
    <text evidence="3">The sequence shown here is derived from an EMBL/GenBank/DDBJ whole genome shotgun (WGS) entry which is preliminary data.</text>
</comment>
<dbReference type="InterPro" id="IPR016162">
    <property type="entry name" value="Ald_DH_N"/>
</dbReference>
<proteinExistence type="predicted"/>
<organism evidence="3 4">
    <name type="scientific">Actinotalea lenta</name>
    <dbReference type="NCBI Taxonomy" id="3064654"/>
    <lineage>
        <taxon>Bacteria</taxon>
        <taxon>Bacillati</taxon>
        <taxon>Actinomycetota</taxon>
        <taxon>Actinomycetes</taxon>
        <taxon>Micrococcales</taxon>
        <taxon>Cellulomonadaceae</taxon>
        <taxon>Actinotalea</taxon>
    </lineage>
</organism>
<dbReference type="PANTHER" id="PTHR43353">
    <property type="entry name" value="SUCCINATE-SEMIALDEHYDE DEHYDROGENASE, MITOCHONDRIAL"/>
    <property type="match status" value="1"/>
</dbReference>